<organism evidence="1">
    <name type="scientific">Nitrosopumilaceae spindle-shaped virus</name>
    <dbReference type="NCBI Taxonomy" id="3065433"/>
    <lineage>
        <taxon>Viruses</taxon>
    </lineage>
</organism>
<protein>
    <submittedName>
        <fullName evidence="1">ORF42</fullName>
    </submittedName>
</protein>
<reference evidence="1" key="1">
    <citation type="journal article" date="2024" name="Environ. Microbiol. Rep.">
        <title>Hiding in plain sight: The discovery of complete genomes of 11 hypothetical spindle-shaped viruses that putatively infect mesophilic ammonia-oxidizing archaea.</title>
        <authorList>
            <person name="Ni Y."/>
            <person name="Xu T."/>
            <person name="Yan S."/>
            <person name="Chen L."/>
            <person name="Wang Y."/>
        </authorList>
    </citation>
    <scope>NUCLEOTIDE SEQUENCE</scope>
    <source>
        <strain evidence="1">NTM1</strain>
    </source>
</reference>
<proteinExistence type="predicted"/>
<evidence type="ECO:0000313" key="1">
    <source>
        <dbReference type="EMBL" id="DBA52000.1"/>
    </source>
</evidence>
<reference evidence="1" key="2">
    <citation type="submission" date="2024-03" db="EMBL/GenBank/DDBJ databases">
        <authorList>
            <person name="Ni Y."/>
            <person name="Xu T."/>
            <person name="Yan S."/>
            <person name="Chen L."/>
            <person name="Wang Y."/>
        </authorList>
    </citation>
    <scope>NUCLEOTIDE SEQUENCE</scope>
    <source>
        <strain evidence="1">NTM1</strain>
    </source>
</reference>
<dbReference type="EMBL" id="BK067788">
    <property type="protein sequence ID" value="DBA52000.1"/>
    <property type="molecule type" value="Genomic_DNA"/>
</dbReference>
<accession>A0AAT9J9Y5</accession>
<name>A0AAT9J9Y5_9VIRU</name>
<sequence>MTPTGCPSCHKLCLEQKQDRWSGMIYFKCSNCGKQYRLVELQ</sequence>